<dbReference type="InterPro" id="IPR041033">
    <property type="entry name" value="SpaA_PFL_dom_1"/>
</dbReference>
<feature type="signal peptide" evidence="2">
    <location>
        <begin position="1"/>
        <end position="22"/>
    </location>
</feature>
<feature type="compositionally biased region" description="Basic and acidic residues" evidence="1">
    <location>
        <begin position="37"/>
        <end position="83"/>
    </location>
</feature>
<gene>
    <name evidence="4" type="ORF">AVDCRST_MAG70-690</name>
</gene>
<dbReference type="SUPFAM" id="SSF49478">
    <property type="entry name" value="Cna protein B-type domain"/>
    <property type="match status" value="1"/>
</dbReference>
<evidence type="ECO:0000256" key="1">
    <source>
        <dbReference type="SAM" id="MobiDB-lite"/>
    </source>
</evidence>
<feature type="region of interest" description="Disordered" evidence="1">
    <location>
        <begin position="34"/>
        <end position="83"/>
    </location>
</feature>
<dbReference type="AlphaFoldDB" id="A0A6J4UE09"/>
<sequence>MARFRTTWCLLLALILVVMRIAAVPATLGETPAVLADEGKDERGNGEGGKDQGEGKEDGKDDKNKDDNEKKDDEGKDKDDDQRRAIELAVPARVEVECGFDRPADQTTCTFTGVVPPGAKGIGHVDLPASEVCAEVVGGEYEYVDPDPNTRVVGYKSRGSEDVFSLVMTGEVTTGGTATYWIKTGDRVFPATGPGLVCGGAATHPAVVTTASAEVTPAAAAVTPEIRITVELEPFPTAEANVAGMGTVLVWTYACAEESPTAEFDWYGECEPGLEGIPFTLVARDGSEPATAGEDQSDAAGQARFEALAPGTYLLETTATPWCRAESDNVDERGELVVAAGAEVTVWIFLCGEETTK</sequence>
<feature type="domain" description="SpaA-like prealbumin fold" evidence="3">
    <location>
        <begin position="273"/>
        <end position="321"/>
    </location>
</feature>
<keyword evidence="2" id="KW-0732">Signal</keyword>
<name>A0A6J4UE09_9BACT</name>
<evidence type="ECO:0000313" key="4">
    <source>
        <dbReference type="EMBL" id="CAA9548116.1"/>
    </source>
</evidence>
<proteinExistence type="predicted"/>
<accession>A0A6J4UE09</accession>
<reference evidence="4" key="1">
    <citation type="submission" date="2020-02" db="EMBL/GenBank/DDBJ databases">
        <authorList>
            <person name="Meier V. D."/>
        </authorList>
    </citation>
    <scope>NUCLEOTIDE SEQUENCE</scope>
    <source>
        <strain evidence="4">AVDCRST_MAG70</strain>
    </source>
</reference>
<evidence type="ECO:0000256" key="2">
    <source>
        <dbReference type="SAM" id="SignalP"/>
    </source>
</evidence>
<dbReference type="Pfam" id="PF17802">
    <property type="entry name" value="SpaA"/>
    <property type="match status" value="1"/>
</dbReference>
<protein>
    <recommendedName>
        <fullName evidence="3">SpaA-like prealbumin fold domain-containing protein</fullName>
    </recommendedName>
</protein>
<organism evidence="4">
    <name type="scientific">uncultured Thermomicrobiales bacterium</name>
    <dbReference type="NCBI Taxonomy" id="1645740"/>
    <lineage>
        <taxon>Bacteria</taxon>
        <taxon>Pseudomonadati</taxon>
        <taxon>Thermomicrobiota</taxon>
        <taxon>Thermomicrobia</taxon>
        <taxon>Thermomicrobiales</taxon>
        <taxon>environmental samples</taxon>
    </lineage>
</organism>
<dbReference type="Gene3D" id="2.60.40.10">
    <property type="entry name" value="Immunoglobulins"/>
    <property type="match status" value="1"/>
</dbReference>
<feature type="chain" id="PRO_5026657022" description="SpaA-like prealbumin fold domain-containing protein" evidence="2">
    <location>
        <begin position="23"/>
        <end position="357"/>
    </location>
</feature>
<dbReference type="InterPro" id="IPR013783">
    <property type="entry name" value="Ig-like_fold"/>
</dbReference>
<dbReference type="EMBL" id="CADCWH010000106">
    <property type="protein sequence ID" value="CAA9548116.1"/>
    <property type="molecule type" value="Genomic_DNA"/>
</dbReference>
<evidence type="ECO:0000259" key="3">
    <source>
        <dbReference type="Pfam" id="PF17802"/>
    </source>
</evidence>